<dbReference type="SUPFAM" id="SSF53850">
    <property type="entry name" value="Periplasmic binding protein-like II"/>
    <property type="match status" value="1"/>
</dbReference>
<dbReference type="Gene3D" id="3.40.190.10">
    <property type="entry name" value="Periplasmic binding protein-like II"/>
    <property type="match status" value="2"/>
</dbReference>
<feature type="domain" description="HTH lysR-type" evidence="5">
    <location>
        <begin position="6"/>
        <end position="62"/>
    </location>
</feature>
<organism evidence="6 7">
    <name type="scientific">Salinisphaera orenii YIM 95161</name>
    <dbReference type="NCBI Taxonomy" id="1051139"/>
    <lineage>
        <taxon>Bacteria</taxon>
        <taxon>Pseudomonadati</taxon>
        <taxon>Pseudomonadota</taxon>
        <taxon>Gammaproteobacteria</taxon>
        <taxon>Salinisphaerales</taxon>
        <taxon>Salinisphaeraceae</taxon>
        <taxon>Salinisphaera</taxon>
    </lineage>
</organism>
<dbReference type="AlphaFoldDB" id="A0A423PMM8"/>
<name>A0A423PMM8_9GAMM</name>
<dbReference type="Proteomes" id="UP000285123">
    <property type="component" value="Unassembled WGS sequence"/>
</dbReference>
<accession>A0A423PMM8</accession>
<reference evidence="6 7" key="1">
    <citation type="submission" date="2013-10" db="EMBL/GenBank/DDBJ databases">
        <title>Salinisphaera halophila YIM 95161 Genome Sequencing.</title>
        <authorList>
            <person name="Lai Q."/>
            <person name="Li C."/>
            <person name="Shao Z."/>
        </authorList>
    </citation>
    <scope>NUCLEOTIDE SEQUENCE [LARGE SCALE GENOMIC DNA]</scope>
    <source>
        <strain evidence="6 7">YIM 95161</strain>
    </source>
</reference>
<keyword evidence="4" id="KW-0804">Transcription</keyword>
<evidence type="ECO:0000256" key="4">
    <source>
        <dbReference type="ARBA" id="ARBA00023163"/>
    </source>
</evidence>
<gene>
    <name evidence="6" type="ORF">SAHL_12105</name>
</gene>
<dbReference type="GO" id="GO:0003677">
    <property type="term" value="F:DNA binding"/>
    <property type="evidence" value="ECO:0007669"/>
    <property type="project" value="UniProtKB-KW"/>
</dbReference>
<dbReference type="EMBL" id="AYKF01000098">
    <property type="protein sequence ID" value="ROO26850.1"/>
    <property type="molecule type" value="Genomic_DNA"/>
</dbReference>
<evidence type="ECO:0000313" key="7">
    <source>
        <dbReference type="Proteomes" id="UP000285123"/>
    </source>
</evidence>
<dbReference type="OrthoDB" id="5723059at2"/>
<protein>
    <submittedName>
        <fullName evidence="6">LysR family transcriptional regulator</fullName>
    </submittedName>
</protein>
<comment type="similarity">
    <text evidence="1">Belongs to the LysR transcriptional regulatory family.</text>
</comment>
<dbReference type="InterPro" id="IPR036390">
    <property type="entry name" value="WH_DNA-bd_sf"/>
</dbReference>
<evidence type="ECO:0000256" key="1">
    <source>
        <dbReference type="ARBA" id="ARBA00009437"/>
    </source>
</evidence>
<comment type="caution">
    <text evidence="6">The sequence shown here is derived from an EMBL/GenBank/DDBJ whole genome shotgun (WGS) entry which is preliminary data.</text>
</comment>
<dbReference type="RefSeq" id="WP_123591666.1">
    <property type="nucleotide sequence ID" value="NZ_AYKF01000098.1"/>
</dbReference>
<dbReference type="PANTHER" id="PTHR30579">
    <property type="entry name" value="TRANSCRIPTIONAL REGULATOR"/>
    <property type="match status" value="1"/>
</dbReference>
<dbReference type="PRINTS" id="PR00039">
    <property type="entry name" value="HTHLYSR"/>
</dbReference>
<dbReference type="PANTHER" id="PTHR30579:SF7">
    <property type="entry name" value="HTH-TYPE TRANSCRIPTIONAL REGULATOR LRHA-RELATED"/>
    <property type="match status" value="1"/>
</dbReference>
<dbReference type="InterPro" id="IPR000847">
    <property type="entry name" value="LysR_HTH_N"/>
</dbReference>
<dbReference type="Gene3D" id="1.10.10.10">
    <property type="entry name" value="Winged helix-like DNA-binding domain superfamily/Winged helix DNA-binding domain"/>
    <property type="match status" value="1"/>
</dbReference>
<evidence type="ECO:0000256" key="3">
    <source>
        <dbReference type="ARBA" id="ARBA00023125"/>
    </source>
</evidence>
<dbReference type="Pfam" id="PF00126">
    <property type="entry name" value="HTH_1"/>
    <property type="match status" value="1"/>
</dbReference>
<keyword evidence="3" id="KW-0238">DNA-binding</keyword>
<dbReference type="Pfam" id="PF03466">
    <property type="entry name" value="LysR_substrate"/>
    <property type="match status" value="1"/>
</dbReference>
<evidence type="ECO:0000313" key="6">
    <source>
        <dbReference type="EMBL" id="ROO26850.1"/>
    </source>
</evidence>
<evidence type="ECO:0000259" key="5">
    <source>
        <dbReference type="PROSITE" id="PS50931"/>
    </source>
</evidence>
<dbReference type="GO" id="GO:0003700">
    <property type="term" value="F:DNA-binding transcription factor activity"/>
    <property type="evidence" value="ECO:0007669"/>
    <property type="project" value="InterPro"/>
</dbReference>
<keyword evidence="2" id="KW-0805">Transcription regulation</keyword>
<dbReference type="InterPro" id="IPR050176">
    <property type="entry name" value="LTTR"/>
</dbReference>
<dbReference type="PROSITE" id="PS50931">
    <property type="entry name" value="HTH_LYSR"/>
    <property type="match status" value="1"/>
</dbReference>
<dbReference type="InterPro" id="IPR005119">
    <property type="entry name" value="LysR_subst-bd"/>
</dbReference>
<proteinExistence type="inferred from homology"/>
<sequence>MRPPVLDLRALQSLVAILDTASFTRAAEQLNYSQSAISMQIKRLEADLGTQLIERGAVLRPTRQGRQALGHAREMLRLNSELRQRMAESEVAGRVRLGMPADFAFYLPDTLTVFAERYPQVETEVRTELSDALVRSVAAGEIDLAIVTRQAHSPGGTRLRREPLKWVGAPGSAAHRQDPLPLALYPENTCEFRQAATRRLDAIGRAWRPAYVSQAFAALHSPVSAGLAVTVATPSMLGAHLEILDEDATGLPPLPEVDIAMHRRPGRLGYAARQLADLLVERLRTTGEPDTRAG</sequence>
<dbReference type="InterPro" id="IPR036388">
    <property type="entry name" value="WH-like_DNA-bd_sf"/>
</dbReference>
<dbReference type="SUPFAM" id="SSF46785">
    <property type="entry name" value="Winged helix' DNA-binding domain"/>
    <property type="match status" value="1"/>
</dbReference>
<evidence type="ECO:0000256" key="2">
    <source>
        <dbReference type="ARBA" id="ARBA00023015"/>
    </source>
</evidence>